<feature type="transmembrane region" description="Helical" evidence="7">
    <location>
        <begin position="124"/>
        <end position="145"/>
    </location>
</feature>
<dbReference type="Proteomes" id="UP000256645">
    <property type="component" value="Unassembled WGS sequence"/>
</dbReference>
<accession>A0A3D8RNN9</accession>
<feature type="transmembrane region" description="Helical" evidence="7">
    <location>
        <begin position="157"/>
        <end position="176"/>
    </location>
</feature>
<dbReference type="Pfam" id="PF07690">
    <property type="entry name" value="MFS_1"/>
    <property type="match status" value="1"/>
</dbReference>
<dbReference type="CDD" id="cd17502">
    <property type="entry name" value="MFS_Azr1_MDR_like"/>
    <property type="match status" value="1"/>
</dbReference>
<evidence type="ECO:0000256" key="5">
    <source>
        <dbReference type="ARBA" id="ARBA00023136"/>
    </source>
</evidence>
<comment type="similarity">
    <text evidence="2">Belongs to the major facilitator superfamily. TCR/Tet family.</text>
</comment>
<dbReference type="Gene3D" id="1.20.1250.20">
    <property type="entry name" value="MFS general substrate transporter like domains"/>
    <property type="match status" value="2"/>
</dbReference>
<dbReference type="GO" id="GO:0005886">
    <property type="term" value="C:plasma membrane"/>
    <property type="evidence" value="ECO:0007669"/>
    <property type="project" value="TreeGrafter"/>
</dbReference>
<keyword evidence="10" id="KW-1185">Reference proteome</keyword>
<comment type="caution">
    <text evidence="9">The sequence shown here is derived from an EMBL/GenBank/DDBJ whole genome shotgun (WGS) entry which is preliminary data.</text>
</comment>
<keyword evidence="3 7" id="KW-0812">Transmembrane</keyword>
<organism evidence="9 10">
    <name type="scientific">Coleophoma cylindrospora</name>
    <dbReference type="NCBI Taxonomy" id="1849047"/>
    <lineage>
        <taxon>Eukaryota</taxon>
        <taxon>Fungi</taxon>
        <taxon>Dikarya</taxon>
        <taxon>Ascomycota</taxon>
        <taxon>Pezizomycotina</taxon>
        <taxon>Leotiomycetes</taxon>
        <taxon>Helotiales</taxon>
        <taxon>Dermateaceae</taxon>
        <taxon>Coleophoma</taxon>
    </lineage>
</organism>
<feature type="transmembrane region" description="Helical" evidence="7">
    <location>
        <begin position="362"/>
        <end position="382"/>
    </location>
</feature>
<reference evidence="9 10" key="1">
    <citation type="journal article" date="2018" name="IMA Fungus">
        <title>IMA Genome-F 9: Draft genome sequence of Annulohypoxylon stygium, Aspergillus mulundensis, Berkeleyomyces basicola (syn. Thielaviopsis basicola), Ceratocystis smalleyi, two Cercospora beticola strains, Coleophoma cylindrospora, Fusarium fracticaudum, Phialophora cf. hyalina, and Morchella septimelata.</title>
        <authorList>
            <person name="Wingfield B.D."/>
            <person name="Bills G.F."/>
            <person name="Dong Y."/>
            <person name="Huang W."/>
            <person name="Nel W.J."/>
            <person name="Swalarsk-Parry B.S."/>
            <person name="Vaghefi N."/>
            <person name="Wilken P.M."/>
            <person name="An Z."/>
            <person name="de Beer Z.W."/>
            <person name="De Vos L."/>
            <person name="Chen L."/>
            <person name="Duong T.A."/>
            <person name="Gao Y."/>
            <person name="Hammerbacher A."/>
            <person name="Kikkert J.R."/>
            <person name="Li Y."/>
            <person name="Li H."/>
            <person name="Li K."/>
            <person name="Li Q."/>
            <person name="Liu X."/>
            <person name="Ma X."/>
            <person name="Naidoo K."/>
            <person name="Pethybridge S.J."/>
            <person name="Sun J."/>
            <person name="Steenkamp E.T."/>
            <person name="van der Nest M.A."/>
            <person name="van Wyk S."/>
            <person name="Wingfield M.J."/>
            <person name="Xiong C."/>
            <person name="Yue Q."/>
            <person name="Zhang X."/>
        </authorList>
    </citation>
    <scope>NUCLEOTIDE SEQUENCE [LARGE SCALE GENOMIC DNA]</scope>
    <source>
        <strain evidence="9 10">BP6252</strain>
    </source>
</reference>
<dbReference type="GO" id="GO:0022857">
    <property type="term" value="F:transmembrane transporter activity"/>
    <property type="evidence" value="ECO:0007669"/>
    <property type="project" value="InterPro"/>
</dbReference>
<feature type="transmembrane region" description="Helical" evidence="7">
    <location>
        <begin position="388"/>
        <end position="412"/>
    </location>
</feature>
<keyword evidence="4 7" id="KW-1133">Transmembrane helix</keyword>
<feature type="transmembrane region" description="Helical" evidence="7">
    <location>
        <begin position="424"/>
        <end position="443"/>
    </location>
</feature>
<dbReference type="OrthoDB" id="10021397at2759"/>
<dbReference type="PANTHER" id="PTHR23501:SF193">
    <property type="entry name" value="MULTIDRUG TRANSPORTER, PUTATIVE (AFU_ORTHOLOGUE AFUA_8G00940)-RELATED"/>
    <property type="match status" value="1"/>
</dbReference>
<dbReference type="InterPro" id="IPR020846">
    <property type="entry name" value="MFS_dom"/>
</dbReference>
<sequence length="569" mass="61073">MATSEKLPIEAPSASAADSVKEKNEHLEGIKLFAIVGCLTFAGFLLMLDESVISTAIPKITTDFHSLNDVGWYGTSYLLTNCALQPLSGKIYGQFNIKWTFLAFFFIFELGSALSGAAQSSNMLITGRAVAGIGGSGLLNGAYGIIHRIAPLEKQPLLLGIVIGISLLGILSGPLIGGLLTEFVSWRWCFYINLPCGAVAAALILLISIPGNKGTADLSVTQKIRKLDLIGFFFFAPAIMMLIFALEWGGIMYAWNSSRIIGLFCGSGVTLMVFVAWEHRMAADAMIPLSIIGRRVIWSSCLYMFFFIGSALTAIYYLPLYFQAVRNASPTMSGVDLLPSILATAIFSIVTGGLVERVGYYLPFAILGSILATLGQGLSSTFDPKTSIGIWIGYQIIMSAGRGMGFQMPIVAVQNHSTKEEISVVNALVVFAQYLGGAVFLSLDEIIFSSSLRHYIKIYAPEIDPQVIIDAGASGIRKAVPAASLSGVVLAYSKSVDRALYLGTGAAGIGLLFCFGMGWTNIKTKAEAEKLEKLAKADKEKTEKSEKFERFDSLEKPVDGSQTAGNSST</sequence>
<feature type="compositionally biased region" description="Basic and acidic residues" evidence="6">
    <location>
        <begin position="535"/>
        <end position="558"/>
    </location>
</feature>
<feature type="transmembrane region" description="Helical" evidence="7">
    <location>
        <begin position="188"/>
        <end position="209"/>
    </location>
</feature>
<feature type="transmembrane region" description="Helical" evidence="7">
    <location>
        <begin position="499"/>
        <end position="520"/>
    </location>
</feature>
<proteinExistence type="inferred from homology"/>
<gene>
    <name evidence="9" type="ORF">BP6252_06656</name>
</gene>
<feature type="transmembrane region" description="Helical" evidence="7">
    <location>
        <begin position="29"/>
        <end position="48"/>
    </location>
</feature>
<dbReference type="EMBL" id="PDLM01000006">
    <property type="protein sequence ID" value="RDW75514.1"/>
    <property type="molecule type" value="Genomic_DNA"/>
</dbReference>
<evidence type="ECO:0000313" key="10">
    <source>
        <dbReference type="Proteomes" id="UP000256645"/>
    </source>
</evidence>
<dbReference type="PANTHER" id="PTHR23501">
    <property type="entry name" value="MAJOR FACILITATOR SUPERFAMILY"/>
    <property type="match status" value="1"/>
</dbReference>
<feature type="compositionally biased region" description="Polar residues" evidence="6">
    <location>
        <begin position="560"/>
        <end position="569"/>
    </location>
</feature>
<evidence type="ECO:0000256" key="6">
    <source>
        <dbReference type="SAM" id="MobiDB-lite"/>
    </source>
</evidence>
<name>A0A3D8RNN9_9HELO</name>
<evidence type="ECO:0000256" key="2">
    <source>
        <dbReference type="ARBA" id="ARBA00007520"/>
    </source>
</evidence>
<evidence type="ECO:0000313" key="9">
    <source>
        <dbReference type="EMBL" id="RDW75514.1"/>
    </source>
</evidence>
<feature type="transmembrane region" description="Helical" evidence="7">
    <location>
        <begin position="337"/>
        <end position="355"/>
    </location>
</feature>
<evidence type="ECO:0000256" key="3">
    <source>
        <dbReference type="ARBA" id="ARBA00022692"/>
    </source>
</evidence>
<feature type="domain" description="Major facilitator superfamily (MFS) profile" evidence="8">
    <location>
        <begin position="35"/>
        <end position="522"/>
    </location>
</feature>
<evidence type="ECO:0000256" key="4">
    <source>
        <dbReference type="ARBA" id="ARBA00022989"/>
    </source>
</evidence>
<dbReference type="InterPro" id="IPR011701">
    <property type="entry name" value="MFS"/>
</dbReference>
<dbReference type="PROSITE" id="PS50850">
    <property type="entry name" value="MFS"/>
    <property type="match status" value="1"/>
</dbReference>
<comment type="subcellular location">
    <subcellularLocation>
        <location evidence="1">Membrane</location>
        <topology evidence="1">Multi-pass membrane protein</topology>
    </subcellularLocation>
</comment>
<keyword evidence="5 7" id="KW-0472">Membrane</keyword>
<dbReference type="InterPro" id="IPR036259">
    <property type="entry name" value="MFS_trans_sf"/>
</dbReference>
<feature type="transmembrane region" description="Helical" evidence="7">
    <location>
        <begin position="260"/>
        <end position="277"/>
    </location>
</feature>
<dbReference type="FunFam" id="1.20.1250.20:FF:000196">
    <property type="entry name" value="MFS toxin efflux pump (AflT)"/>
    <property type="match status" value="1"/>
</dbReference>
<evidence type="ECO:0000256" key="1">
    <source>
        <dbReference type="ARBA" id="ARBA00004141"/>
    </source>
</evidence>
<feature type="region of interest" description="Disordered" evidence="6">
    <location>
        <begin position="535"/>
        <end position="569"/>
    </location>
</feature>
<dbReference type="SUPFAM" id="SSF103473">
    <property type="entry name" value="MFS general substrate transporter"/>
    <property type="match status" value="1"/>
</dbReference>
<feature type="transmembrane region" description="Helical" evidence="7">
    <location>
        <begin position="229"/>
        <end position="254"/>
    </location>
</feature>
<evidence type="ECO:0000259" key="8">
    <source>
        <dbReference type="PROSITE" id="PS50850"/>
    </source>
</evidence>
<protein>
    <recommendedName>
        <fullName evidence="8">Major facilitator superfamily (MFS) profile domain-containing protein</fullName>
    </recommendedName>
</protein>
<feature type="transmembrane region" description="Helical" evidence="7">
    <location>
        <begin position="297"/>
        <end position="317"/>
    </location>
</feature>
<evidence type="ECO:0000256" key="7">
    <source>
        <dbReference type="SAM" id="Phobius"/>
    </source>
</evidence>
<feature type="transmembrane region" description="Helical" evidence="7">
    <location>
        <begin position="99"/>
        <end position="118"/>
    </location>
</feature>
<dbReference type="AlphaFoldDB" id="A0A3D8RNN9"/>